<name>A0A4S8IS53_MUSBA</name>
<dbReference type="EMBL" id="PYDT01000009">
    <property type="protein sequence ID" value="THU51520.1"/>
    <property type="molecule type" value="Genomic_DNA"/>
</dbReference>
<evidence type="ECO:0000313" key="1">
    <source>
        <dbReference type="EMBL" id="THU51520.1"/>
    </source>
</evidence>
<sequence>MGEVWRSGTQERATVGGRPPCNTASEAYLMEWLIRFSSLCCFDQPFSMGKIRRDYVLPHLLARLKSVVLTRNEKLPQPSTWPLGNSISFKIDPPASSVITIVASGASAATIKEGRSVVERCKYGGR</sequence>
<gene>
    <name evidence="1" type="ORF">C4D60_Mb06t31900</name>
</gene>
<proteinExistence type="predicted"/>
<dbReference type="AlphaFoldDB" id="A0A4S8IS53"/>
<protein>
    <submittedName>
        <fullName evidence="1">Uncharacterized protein</fullName>
    </submittedName>
</protein>
<dbReference type="Proteomes" id="UP000317650">
    <property type="component" value="Chromosome 6"/>
</dbReference>
<organism evidence="1 2">
    <name type="scientific">Musa balbisiana</name>
    <name type="common">Banana</name>
    <dbReference type="NCBI Taxonomy" id="52838"/>
    <lineage>
        <taxon>Eukaryota</taxon>
        <taxon>Viridiplantae</taxon>
        <taxon>Streptophyta</taxon>
        <taxon>Embryophyta</taxon>
        <taxon>Tracheophyta</taxon>
        <taxon>Spermatophyta</taxon>
        <taxon>Magnoliopsida</taxon>
        <taxon>Liliopsida</taxon>
        <taxon>Zingiberales</taxon>
        <taxon>Musaceae</taxon>
        <taxon>Musa</taxon>
    </lineage>
</organism>
<reference evidence="1 2" key="1">
    <citation type="journal article" date="2019" name="Nat. Plants">
        <title>Genome sequencing of Musa balbisiana reveals subgenome evolution and function divergence in polyploid bananas.</title>
        <authorList>
            <person name="Yao X."/>
        </authorList>
    </citation>
    <scope>NUCLEOTIDE SEQUENCE [LARGE SCALE GENOMIC DNA]</scope>
    <source>
        <strain evidence="2">cv. DH-PKW</strain>
        <tissue evidence="1">Leaves</tissue>
    </source>
</reference>
<evidence type="ECO:0000313" key="2">
    <source>
        <dbReference type="Proteomes" id="UP000317650"/>
    </source>
</evidence>
<keyword evidence="2" id="KW-1185">Reference proteome</keyword>
<comment type="caution">
    <text evidence="1">The sequence shown here is derived from an EMBL/GenBank/DDBJ whole genome shotgun (WGS) entry which is preliminary data.</text>
</comment>
<accession>A0A4S8IS53</accession>